<keyword evidence="4 7" id="KW-0812">Transmembrane</keyword>
<dbReference type="PROSITE" id="PS50928">
    <property type="entry name" value="ABC_TM1"/>
    <property type="match status" value="1"/>
</dbReference>
<dbReference type="PANTHER" id="PTHR30151:SF0">
    <property type="entry name" value="ABC TRANSPORTER PERMEASE PROTEIN MJ0413-RELATED"/>
    <property type="match status" value="1"/>
</dbReference>
<organism evidence="9 10">
    <name type="scientific">Candidatus Eubacterium avistercoris</name>
    <dbReference type="NCBI Taxonomy" id="2838567"/>
    <lineage>
        <taxon>Bacteria</taxon>
        <taxon>Bacillati</taxon>
        <taxon>Bacillota</taxon>
        <taxon>Clostridia</taxon>
        <taxon>Eubacteriales</taxon>
        <taxon>Eubacteriaceae</taxon>
        <taxon>Eubacterium</taxon>
    </lineage>
</organism>
<evidence type="ECO:0000313" key="9">
    <source>
        <dbReference type="EMBL" id="HIZ08407.1"/>
    </source>
</evidence>
<evidence type="ECO:0000256" key="5">
    <source>
        <dbReference type="ARBA" id="ARBA00022989"/>
    </source>
</evidence>
<feature type="transmembrane region" description="Helical" evidence="7">
    <location>
        <begin position="235"/>
        <end position="261"/>
    </location>
</feature>
<protein>
    <submittedName>
        <fullName evidence="9">ABC transporter permease subunit</fullName>
    </submittedName>
</protein>
<evidence type="ECO:0000313" key="10">
    <source>
        <dbReference type="Proteomes" id="UP000824024"/>
    </source>
</evidence>
<sequence>MSENVNVQKALGVILPVLLGIVIFVLWQTQVIHKIFHVDVFTLPLPTRIVSIMIDNISDILINTKATVFAAAIGLLIGSVIGYVIAWVADRWKGFGSGGLIIVTAFNAIPIVALAPVMTNWTRDVSPDASVRSMVSKILVVMIVSIASMSINAYRGLTELKPYAMDMMTSYAAKRREVFWKLQFPNSVPYIFTALRVSAPNSVISAIVAEYFAEYIIGVGRQIRENIVLAQYSTAWAYILTACIIGIVFYVVLMIVEAIILKHRK</sequence>
<dbReference type="GO" id="GO:0055085">
    <property type="term" value="P:transmembrane transport"/>
    <property type="evidence" value="ECO:0007669"/>
    <property type="project" value="InterPro"/>
</dbReference>
<keyword evidence="6 7" id="KW-0472">Membrane</keyword>
<reference evidence="9" key="2">
    <citation type="submission" date="2021-04" db="EMBL/GenBank/DDBJ databases">
        <authorList>
            <person name="Gilroy R."/>
        </authorList>
    </citation>
    <scope>NUCLEOTIDE SEQUENCE</scope>
    <source>
        <strain evidence="9">CHK192-9172</strain>
    </source>
</reference>
<comment type="subcellular location">
    <subcellularLocation>
        <location evidence="1 7">Cell membrane</location>
        <topology evidence="1 7">Multi-pass membrane protein</topology>
    </subcellularLocation>
</comment>
<accession>A0A9D2D4C8</accession>
<dbReference type="AlphaFoldDB" id="A0A9D2D4C8"/>
<dbReference type="EMBL" id="DXCH01000288">
    <property type="protein sequence ID" value="HIZ08407.1"/>
    <property type="molecule type" value="Genomic_DNA"/>
</dbReference>
<evidence type="ECO:0000259" key="8">
    <source>
        <dbReference type="PROSITE" id="PS50928"/>
    </source>
</evidence>
<feature type="domain" description="ABC transmembrane type-1" evidence="8">
    <location>
        <begin position="64"/>
        <end position="257"/>
    </location>
</feature>
<dbReference type="Pfam" id="PF00528">
    <property type="entry name" value="BPD_transp_1"/>
    <property type="match status" value="1"/>
</dbReference>
<evidence type="ECO:0000256" key="7">
    <source>
        <dbReference type="RuleBase" id="RU363032"/>
    </source>
</evidence>
<proteinExistence type="inferred from homology"/>
<evidence type="ECO:0000256" key="6">
    <source>
        <dbReference type="ARBA" id="ARBA00023136"/>
    </source>
</evidence>
<evidence type="ECO:0000256" key="1">
    <source>
        <dbReference type="ARBA" id="ARBA00004651"/>
    </source>
</evidence>
<dbReference type="InterPro" id="IPR000515">
    <property type="entry name" value="MetI-like"/>
</dbReference>
<evidence type="ECO:0000256" key="4">
    <source>
        <dbReference type="ARBA" id="ARBA00022692"/>
    </source>
</evidence>
<dbReference type="GO" id="GO:0005886">
    <property type="term" value="C:plasma membrane"/>
    <property type="evidence" value="ECO:0007669"/>
    <property type="project" value="UniProtKB-SubCell"/>
</dbReference>
<feature type="transmembrane region" description="Helical" evidence="7">
    <location>
        <begin position="138"/>
        <end position="157"/>
    </location>
</feature>
<dbReference type="Proteomes" id="UP000824024">
    <property type="component" value="Unassembled WGS sequence"/>
</dbReference>
<dbReference type="InterPro" id="IPR035906">
    <property type="entry name" value="MetI-like_sf"/>
</dbReference>
<dbReference type="Gene3D" id="1.10.3720.10">
    <property type="entry name" value="MetI-like"/>
    <property type="match status" value="1"/>
</dbReference>
<comment type="caution">
    <text evidence="9">The sequence shown here is derived from an EMBL/GenBank/DDBJ whole genome shotgun (WGS) entry which is preliminary data.</text>
</comment>
<feature type="transmembrane region" description="Helical" evidence="7">
    <location>
        <begin position="12"/>
        <end position="29"/>
    </location>
</feature>
<keyword evidence="5 7" id="KW-1133">Transmembrane helix</keyword>
<gene>
    <name evidence="9" type="ORF">IAA08_10810</name>
</gene>
<feature type="transmembrane region" description="Helical" evidence="7">
    <location>
        <begin position="95"/>
        <end position="117"/>
    </location>
</feature>
<keyword evidence="2 7" id="KW-0813">Transport</keyword>
<dbReference type="PANTHER" id="PTHR30151">
    <property type="entry name" value="ALKANE SULFONATE ABC TRANSPORTER-RELATED, MEMBRANE SUBUNIT"/>
    <property type="match status" value="1"/>
</dbReference>
<keyword evidence="3" id="KW-1003">Cell membrane</keyword>
<evidence type="ECO:0000256" key="2">
    <source>
        <dbReference type="ARBA" id="ARBA00022448"/>
    </source>
</evidence>
<dbReference type="SUPFAM" id="SSF161098">
    <property type="entry name" value="MetI-like"/>
    <property type="match status" value="1"/>
</dbReference>
<dbReference type="CDD" id="cd06261">
    <property type="entry name" value="TM_PBP2"/>
    <property type="match status" value="1"/>
</dbReference>
<feature type="transmembrane region" description="Helical" evidence="7">
    <location>
        <begin position="66"/>
        <end position="89"/>
    </location>
</feature>
<evidence type="ECO:0000256" key="3">
    <source>
        <dbReference type="ARBA" id="ARBA00022475"/>
    </source>
</evidence>
<comment type="similarity">
    <text evidence="7">Belongs to the binding-protein-dependent transport system permease family.</text>
</comment>
<reference evidence="9" key="1">
    <citation type="journal article" date="2021" name="PeerJ">
        <title>Extensive microbial diversity within the chicken gut microbiome revealed by metagenomics and culture.</title>
        <authorList>
            <person name="Gilroy R."/>
            <person name="Ravi A."/>
            <person name="Getino M."/>
            <person name="Pursley I."/>
            <person name="Horton D.L."/>
            <person name="Alikhan N.F."/>
            <person name="Baker D."/>
            <person name="Gharbi K."/>
            <person name="Hall N."/>
            <person name="Watson M."/>
            <person name="Adriaenssens E.M."/>
            <person name="Foster-Nyarko E."/>
            <person name="Jarju S."/>
            <person name="Secka A."/>
            <person name="Antonio M."/>
            <person name="Oren A."/>
            <person name="Chaudhuri R.R."/>
            <person name="La Ragione R."/>
            <person name="Hildebrand F."/>
            <person name="Pallen M.J."/>
        </authorList>
    </citation>
    <scope>NUCLEOTIDE SEQUENCE</scope>
    <source>
        <strain evidence="9">CHK192-9172</strain>
    </source>
</reference>
<name>A0A9D2D4C8_9FIRM</name>